<keyword evidence="1" id="KW-0349">Heme</keyword>
<comment type="caution">
    <text evidence="4">The sequence shown here is derived from an EMBL/GenBank/DDBJ whole genome shotgun (WGS) entry which is preliminary data.</text>
</comment>
<dbReference type="PANTHER" id="PTHR36843:SF1">
    <property type="entry name" value="COPROHEME DECARBOXYLASE"/>
    <property type="match status" value="1"/>
</dbReference>
<dbReference type="InterPro" id="IPR010644">
    <property type="entry name" value="ChdC/CLD"/>
</dbReference>
<evidence type="ECO:0000313" key="4">
    <source>
        <dbReference type="EMBL" id="MFC7318552.1"/>
    </source>
</evidence>
<gene>
    <name evidence="4" type="ORF">ACFQPE_17385</name>
</gene>
<evidence type="ECO:0000313" key="5">
    <source>
        <dbReference type="Proteomes" id="UP001596547"/>
    </source>
</evidence>
<proteinExistence type="predicted"/>
<evidence type="ECO:0000256" key="1">
    <source>
        <dbReference type="ARBA" id="ARBA00022617"/>
    </source>
</evidence>
<dbReference type="PANTHER" id="PTHR36843">
    <property type="entry name" value="HEME-DEPENDENT PEROXIDASE YWFI-RELATED"/>
    <property type="match status" value="1"/>
</dbReference>
<protein>
    <submittedName>
        <fullName evidence="4">Chlorite dismutase family protein</fullName>
    </submittedName>
</protein>
<dbReference type="GeneID" id="79317263"/>
<reference evidence="4 5" key="1">
    <citation type="journal article" date="2019" name="Int. J. Syst. Evol. Microbiol.">
        <title>The Global Catalogue of Microorganisms (GCM) 10K type strain sequencing project: providing services to taxonomists for standard genome sequencing and annotation.</title>
        <authorList>
            <consortium name="The Broad Institute Genomics Platform"/>
            <consortium name="The Broad Institute Genome Sequencing Center for Infectious Disease"/>
            <person name="Wu L."/>
            <person name="Ma J."/>
        </authorList>
    </citation>
    <scope>NUCLEOTIDE SEQUENCE [LARGE SCALE GENOMIC DNA]</scope>
    <source>
        <strain evidence="4 5">PSR21</strain>
    </source>
</reference>
<keyword evidence="5" id="KW-1185">Reference proteome</keyword>
<keyword evidence="2" id="KW-0479">Metal-binding</keyword>
<dbReference type="Pfam" id="PF06778">
    <property type="entry name" value="Chlor_dismutase"/>
    <property type="match status" value="1"/>
</dbReference>
<dbReference type="AlphaFoldDB" id="A0ABD6AEA7"/>
<dbReference type="Gene3D" id="3.30.70.3420">
    <property type="match status" value="1"/>
</dbReference>
<dbReference type="GO" id="GO:0046872">
    <property type="term" value="F:metal ion binding"/>
    <property type="evidence" value="ECO:0007669"/>
    <property type="project" value="UniProtKB-KW"/>
</dbReference>
<dbReference type="SUPFAM" id="SSF54909">
    <property type="entry name" value="Dimeric alpha+beta barrel"/>
    <property type="match status" value="1"/>
</dbReference>
<accession>A0ABD6AEA7</accession>
<name>A0ABD6AEA7_9EURY</name>
<organism evidence="4 5">
    <name type="scientific">Halomarina halobia</name>
    <dbReference type="NCBI Taxonomy" id="3033386"/>
    <lineage>
        <taxon>Archaea</taxon>
        <taxon>Methanobacteriati</taxon>
        <taxon>Methanobacteriota</taxon>
        <taxon>Stenosarchaea group</taxon>
        <taxon>Halobacteria</taxon>
        <taxon>Halobacteriales</taxon>
        <taxon>Natronomonadaceae</taxon>
        <taxon>Halomarina</taxon>
    </lineage>
</organism>
<dbReference type="InterPro" id="IPR011008">
    <property type="entry name" value="Dimeric_a/b-barrel"/>
</dbReference>
<evidence type="ECO:0000256" key="2">
    <source>
        <dbReference type="ARBA" id="ARBA00022723"/>
    </source>
</evidence>
<dbReference type="EMBL" id="JBHTBF010000003">
    <property type="protein sequence ID" value="MFC7318552.1"/>
    <property type="molecule type" value="Genomic_DNA"/>
</dbReference>
<dbReference type="Proteomes" id="UP001596547">
    <property type="component" value="Unassembled WGS sequence"/>
</dbReference>
<sequence length="236" mass="26662">MLDETGVFGVFAAFTVTPVRTNNAGESPDITPDGVTDLLTNYEDDVLVDAYVLEGLTPDADYMLRIHARELTTAQAFLQDFRETTLGGHSQQTEALVGLIREAVYTPDAPDLNAELEVTTYDGPEPPQYAIVIPVRKTAEWWNLSNEKQLELMRGHIEPTLEYLDSVRRQLYHASGLDDVDFITYFETDDLVAFNNLYRDLQSIPEYRYVSYGDPTLVGRLQEPATAFDQVTRQLE</sequence>
<evidence type="ECO:0000256" key="3">
    <source>
        <dbReference type="ARBA" id="ARBA00023004"/>
    </source>
</evidence>
<keyword evidence="3" id="KW-0408">Iron</keyword>
<dbReference type="RefSeq" id="WP_276306606.1">
    <property type="nucleotide sequence ID" value="NZ_CP119993.1"/>
</dbReference>